<dbReference type="GO" id="GO:0000160">
    <property type="term" value="P:phosphorelay signal transduction system"/>
    <property type="evidence" value="ECO:0007669"/>
    <property type="project" value="InterPro"/>
</dbReference>
<name>A0A0F3GP93_9BACT</name>
<dbReference type="SUPFAM" id="SSF52172">
    <property type="entry name" value="CheY-like"/>
    <property type="match status" value="1"/>
</dbReference>
<dbReference type="PANTHER" id="PTHR11635">
    <property type="entry name" value="CAMP-DEPENDENT PROTEIN KINASE REGULATORY CHAIN"/>
    <property type="match status" value="1"/>
</dbReference>
<dbReference type="GO" id="GO:0005952">
    <property type="term" value="C:cAMP-dependent protein kinase complex"/>
    <property type="evidence" value="ECO:0007669"/>
    <property type="project" value="InterPro"/>
</dbReference>
<evidence type="ECO:0000259" key="2">
    <source>
        <dbReference type="PROSITE" id="PS50042"/>
    </source>
</evidence>
<dbReference type="CDD" id="cd00038">
    <property type="entry name" value="CAP_ED"/>
    <property type="match status" value="1"/>
</dbReference>
<sequence>MDRGLKIFISISELAVSDITRGGLSYLGFTNVHAVNNTSTALGALLREKGDVLISDYANLKMEGDGGNLLEAIRSHQELASLRIVLLATRDVDVNELKQLYKEGINSIVKYPFQINDLVKGINDAVRSVHTQVSDTFTKIRQLDFFSFMNDEEVLKLLKMTKCRKYQRGEIIFDEGQPGDRFYVIIEGSMLILKVLDDKNEEVLARLERGACFGEMAIVENTTRSARARTDDGVLLFELDSKLMDGYDDIVTLKLFKKLAYVFSDRLRNADQKIRELALYSYAR</sequence>
<accession>A0A0F3GP93</accession>
<dbReference type="PROSITE" id="PS00889">
    <property type="entry name" value="CNMP_BINDING_2"/>
    <property type="match status" value="1"/>
</dbReference>
<evidence type="ECO:0000256" key="1">
    <source>
        <dbReference type="PROSITE-ProRule" id="PRU00169"/>
    </source>
</evidence>
<dbReference type="GO" id="GO:0034236">
    <property type="term" value="F:protein kinase A catalytic subunit binding"/>
    <property type="evidence" value="ECO:0007669"/>
    <property type="project" value="TreeGrafter"/>
</dbReference>
<dbReference type="InterPro" id="IPR011006">
    <property type="entry name" value="CheY-like_superfamily"/>
</dbReference>
<dbReference type="SUPFAM" id="SSF51206">
    <property type="entry name" value="cAMP-binding domain-like"/>
    <property type="match status" value="1"/>
</dbReference>
<dbReference type="InterPro" id="IPR018490">
    <property type="entry name" value="cNMP-bd_dom_sf"/>
</dbReference>
<dbReference type="InterPro" id="IPR000595">
    <property type="entry name" value="cNMP-bd_dom"/>
</dbReference>
<dbReference type="EMBL" id="LACI01002292">
    <property type="protein sequence ID" value="KJU82503.1"/>
    <property type="molecule type" value="Genomic_DNA"/>
</dbReference>
<protein>
    <submittedName>
        <fullName evidence="4">Cyclic nucleotide-binding domain protein</fullName>
    </submittedName>
</protein>
<proteinExistence type="predicted"/>
<keyword evidence="1" id="KW-0597">Phosphoprotein</keyword>
<dbReference type="SMART" id="SM00100">
    <property type="entry name" value="cNMP"/>
    <property type="match status" value="1"/>
</dbReference>
<comment type="caution">
    <text evidence="4">The sequence shown here is derived from an EMBL/GenBank/DDBJ whole genome shotgun (WGS) entry which is preliminary data.</text>
</comment>
<dbReference type="PANTHER" id="PTHR11635:SF152">
    <property type="entry name" value="CAMP-DEPENDENT PROTEIN KINASE TYPE I REGULATORY SUBUNIT-RELATED"/>
    <property type="match status" value="1"/>
</dbReference>
<dbReference type="InterPro" id="IPR018488">
    <property type="entry name" value="cNMP-bd_CS"/>
</dbReference>
<feature type="domain" description="Response regulatory" evidence="3">
    <location>
        <begin position="6"/>
        <end position="126"/>
    </location>
</feature>
<gene>
    <name evidence="4" type="ORF">MBAV_005302</name>
</gene>
<dbReference type="Pfam" id="PF00027">
    <property type="entry name" value="cNMP_binding"/>
    <property type="match status" value="1"/>
</dbReference>
<dbReference type="Gene3D" id="2.60.120.10">
    <property type="entry name" value="Jelly Rolls"/>
    <property type="match status" value="1"/>
</dbReference>
<dbReference type="InterPro" id="IPR050503">
    <property type="entry name" value="cAMP-dep_PK_reg_su-like"/>
</dbReference>
<dbReference type="Gene3D" id="3.40.50.2300">
    <property type="match status" value="1"/>
</dbReference>
<dbReference type="AlphaFoldDB" id="A0A0F3GP93"/>
<feature type="domain" description="Cyclic nucleotide-binding" evidence="2">
    <location>
        <begin position="145"/>
        <end position="240"/>
    </location>
</feature>
<dbReference type="GO" id="GO:0030552">
    <property type="term" value="F:cAMP binding"/>
    <property type="evidence" value="ECO:0007669"/>
    <property type="project" value="TreeGrafter"/>
</dbReference>
<dbReference type="GO" id="GO:0004862">
    <property type="term" value="F:cAMP-dependent protein kinase inhibitor activity"/>
    <property type="evidence" value="ECO:0007669"/>
    <property type="project" value="TreeGrafter"/>
</dbReference>
<dbReference type="Proteomes" id="UP000033423">
    <property type="component" value="Unassembled WGS sequence"/>
</dbReference>
<dbReference type="InterPro" id="IPR014710">
    <property type="entry name" value="RmlC-like_jellyroll"/>
</dbReference>
<keyword evidence="5" id="KW-1185">Reference proteome</keyword>
<organism evidence="4 5">
    <name type="scientific">Candidatus Magnetobacterium bavaricum</name>
    <dbReference type="NCBI Taxonomy" id="29290"/>
    <lineage>
        <taxon>Bacteria</taxon>
        <taxon>Pseudomonadati</taxon>
        <taxon>Nitrospirota</taxon>
        <taxon>Thermodesulfovibrionia</taxon>
        <taxon>Thermodesulfovibrionales</taxon>
        <taxon>Candidatus Magnetobacteriaceae</taxon>
        <taxon>Candidatus Magnetobacterium</taxon>
    </lineage>
</organism>
<dbReference type="GO" id="GO:0005829">
    <property type="term" value="C:cytosol"/>
    <property type="evidence" value="ECO:0007669"/>
    <property type="project" value="TreeGrafter"/>
</dbReference>
<dbReference type="PROSITE" id="PS50042">
    <property type="entry name" value="CNMP_BINDING_3"/>
    <property type="match status" value="1"/>
</dbReference>
<dbReference type="PROSITE" id="PS50110">
    <property type="entry name" value="RESPONSE_REGULATORY"/>
    <property type="match status" value="1"/>
</dbReference>
<feature type="modified residue" description="4-aspartylphosphate" evidence="1">
    <location>
        <position position="56"/>
    </location>
</feature>
<evidence type="ECO:0000259" key="3">
    <source>
        <dbReference type="PROSITE" id="PS50110"/>
    </source>
</evidence>
<dbReference type="InterPro" id="IPR001789">
    <property type="entry name" value="Sig_transdc_resp-reg_receiver"/>
</dbReference>
<evidence type="ECO:0000313" key="4">
    <source>
        <dbReference type="EMBL" id="KJU82503.1"/>
    </source>
</evidence>
<reference evidence="4 5" key="1">
    <citation type="submission" date="2015-02" db="EMBL/GenBank/DDBJ databases">
        <title>Single-cell genomics of uncultivated deep-branching MTB reveals a conserved set of magnetosome genes.</title>
        <authorList>
            <person name="Kolinko S."/>
            <person name="Richter M."/>
            <person name="Glockner F.O."/>
            <person name="Brachmann A."/>
            <person name="Schuler D."/>
        </authorList>
    </citation>
    <scope>NUCLEOTIDE SEQUENCE [LARGE SCALE GENOMIC DNA]</scope>
    <source>
        <strain evidence="4">TM-1</strain>
    </source>
</reference>
<evidence type="ECO:0000313" key="5">
    <source>
        <dbReference type="Proteomes" id="UP000033423"/>
    </source>
</evidence>